<sequence>MKFTTPSIVATNPVPEETRIYYSKTRAVSKMWFSLVILCVGIFNLIFGVLIAALICFIFAGLSLYARINMFLDESPQIILNKKGIQTAYKQFYTWQQIKAIDIDSMSMGRGGRHYFLVYKPPDNEKVEVKINNLNIDQELLKKLVHFYSLYEI</sequence>
<dbReference type="EMBL" id="VLPK01000001">
    <property type="protein sequence ID" value="TSJ44179.1"/>
    <property type="molecule type" value="Genomic_DNA"/>
</dbReference>
<accession>A0A556MWJ4</accession>
<feature type="transmembrane region" description="Helical" evidence="1">
    <location>
        <begin position="32"/>
        <end position="65"/>
    </location>
</feature>
<proteinExistence type="predicted"/>
<keyword evidence="1" id="KW-1133">Transmembrane helix</keyword>
<reference evidence="2 3" key="1">
    <citation type="submission" date="2019-07" db="EMBL/GenBank/DDBJ databases">
        <authorList>
            <person name="Huq M.A."/>
        </authorList>
    </citation>
    <scope>NUCLEOTIDE SEQUENCE [LARGE SCALE GENOMIC DNA]</scope>
    <source>
        <strain evidence="2 3">MAH-19</strain>
    </source>
</reference>
<dbReference type="AlphaFoldDB" id="A0A556MWJ4"/>
<organism evidence="2 3">
    <name type="scientific">Mucilaginibacter corticis</name>
    <dbReference type="NCBI Taxonomy" id="2597670"/>
    <lineage>
        <taxon>Bacteria</taxon>
        <taxon>Pseudomonadati</taxon>
        <taxon>Bacteroidota</taxon>
        <taxon>Sphingobacteriia</taxon>
        <taxon>Sphingobacteriales</taxon>
        <taxon>Sphingobacteriaceae</taxon>
        <taxon>Mucilaginibacter</taxon>
    </lineage>
</organism>
<evidence type="ECO:0008006" key="4">
    <source>
        <dbReference type="Google" id="ProtNLM"/>
    </source>
</evidence>
<keyword evidence="1" id="KW-0812">Transmembrane</keyword>
<dbReference type="Proteomes" id="UP000318733">
    <property type="component" value="Unassembled WGS sequence"/>
</dbReference>
<name>A0A556MWJ4_9SPHI</name>
<evidence type="ECO:0000313" key="3">
    <source>
        <dbReference type="Proteomes" id="UP000318733"/>
    </source>
</evidence>
<dbReference type="RefSeq" id="WP_144247742.1">
    <property type="nucleotide sequence ID" value="NZ_VLPK01000001.1"/>
</dbReference>
<evidence type="ECO:0000256" key="1">
    <source>
        <dbReference type="SAM" id="Phobius"/>
    </source>
</evidence>
<keyword evidence="3" id="KW-1185">Reference proteome</keyword>
<protein>
    <recommendedName>
        <fullName evidence="4">PH domain-containing protein</fullName>
    </recommendedName>
</protein>
<keyword evidence="1" id="KW-0472">Membrane</keyword>
<evidence type="ECO:0000313" key="2">
    <source>
        <dbReference type="EMBL" id="TSJ44179.1"/>
    </source>
</evidence>
<comment type="caution">
    <text evidence="2">The sequence shown here is derived from an EMBL/GenBank/DDBJ whole genome shotgun (WGS) entry which is preliminary data.</text>
</comment>
<gene>
    <name evidence="2" type="ORF">FO440_08400</name>
</gene>
<dbReference type="OrthoDB" id="7172951at2"/>